<protein>
    <submittedName>
        <fullName evidence="12">Putative protocadherin Fat 1</fullName>
    </submittedName>
</protein>
<dbReference type="InterPro" id="IPR002126">
    <property type="entry name" value="Cadherin-like_dom"/>
</dbReference>
<dbReference type="STRING" id="307972.A0A2G8JWT5"/>
<evidence type="ECO:0000259" key="11">
    <source>
        <dbReference type="PROSITE" id="PS50268"/>
    </source>
</evidence>
<dbReference type="SMART" id="SM00112">
    <property type="entry name" value="CA"/>
    <property type="match status" value="4"/>
</dbReference>
<sequence>MSVSVRIPLGSSKAVDRDQFYNIRFSFVTGAYRQFTFSFVDTEEDSFLIDRQSGIVTLNGVLDREIRSEYNLTVKVSDVSQTGSHFTLGNLIIDVLDENDNEPMFEHDLYNATIAENVEVGTVILTVRALQLMKALTLVTYAIDSGNEHGKFEIDGTTEYQIKRENKVRDALDFEKEHAYYLTVKASDAGVRPLSDTTMVNIQVTDVNDNSPVFSQDIYNSEVIEAARVGDSVVQVMASDIDSGPLGDVSYTIVRGDLFNLFTIGSKNGLISLAAELDREQSSSYSLVVRASDSGEVARSQEVTVKISVVDINDNAPRFSSHNYTIIRKEDTPLHTLLIQFNVTDADSPGNGPPFTFSMVSGDRSGFHITYDGALTNTIAFNRKVKETYSLTVMATDSGKPALSSEVSVTIIVVETKNAPVVSSPLVVNIISYQNAFPGGFIARVTASDSDPYDVLEYSVAMDTSQAFQIERESGKIIADPTWTLVRTPQCQRE</sequence>
<comment type="caution">
    <text evidence="12">The sequence shown here is derived from an EMBL/GenBank/DDBJ whole genome shotgun (WGS) entry which is preliminary data.</text>
</comment>
<dbReference type="GO" id="GO:0007156">
    <property type="term" value="P:homophilic cell adhesion via plasma membrane adhesion molecules"/>
    <property type="evidence" value="ECO:0007669"/>
    <property type="project" value="InterPro"/>
</dbReference>
<evidence type="ECO:0000313" key="13">
    <source>
        <dbReference type="Proteomes" id="UP000230750"/>
    </source>
</evidence>
<name>A0A2G8JWT5_STIJA</name>
<dbReference type="GO" id="GO:0005886">
    <property type="term" value="C:plasma membrane"/>
    <property type="evidence" value="ECO:0007669"/>
    <property type="project" value="UniProtKB-SubCell"/>
</dbReference>
<dbReference type="SUPFAM" id="SSF49313">
    <property type="entry name" value="Cadherin-like"/>
    <property type="match status" value="4"/>
</dbReference>
<evidence type="ECO:0000256" key="2">
    <source>
        <dbReference type="ARBA" id="ARBA00022536"/>
    </source>
</evidence>
<dbReference type="PANTHER" id="PTHR24026:SF126">
    <property type="entry name" value="PROTOCADHERIN FAT 4"/>
    <property type="match status" value="1"/>
</dbReference>
<evidence type="ECO:0000256" key="5">
    <source>
        <dbReference type="ARBA" id="ARBA00022737"/>
    </source>
</evidence>
<organism evidence="12 13">
    <name type="scientific">Stichopus japonicus</name>
    <name type="common">Sea cucumber</name>
    <dbReference type="NCBI Taxonomy" id="307972"/>
    <lineage>
        <taxon>Eukaryota</taxon>
        <taxon>Metazoa</taxon>
        <taxon>Echinodermata</taxon>
        <taxon>Eleutherozoa</taxon>
        <taxon>Echinozoa</taxon>
        <taxon>Holothuroidea</taxon>
        <taxon>Aspidochirotacea</taxon>
        <taxon>Aspidochirotida</taxon>
        <taxon>Stichopodidae</taxon>
        <taxon>Apostichopus</taxon>
    </lineage>
</organism>
<feature type="domain" description="Cadherin" evidence="11">
    <location>
        <begin position="215"/>
        <end position="319"/>
    </location>
</feature>
<keyword evidence="9" id="KW-1015">Disulfide bond</keyword>
<evidence type="ECO:0000256" key="1">
    <source>
        <dbReference type="ARBA" id="ARBA00004370"/>
    </source>
</evidence>
<evidence type="ECO:0000256" key="6">
    <source>
        <dbReference type="ARBA" id="ARBA00022837"/>
    </source>
</evidence>
<dbReference type="PRINTS" id="PR00205">
    <property type="entry name" value="CADHERIN"/>
</dbReference>
<dbReference type="Gene3D" id="2.60.40.60">
    <property type="entry name" value="Cadherins"/>
    <property type="match status" value="4"/>
</dbReference>
<evidence type="ECO:0000256" key="7">
    <source>
        <dbReference type="ARBA" id="ARBA00022989"/>
    </source>
</evidence>
<gene>
    <name evidence="12" type="ORF">BSL78_22921</name>
</gene>
<evidence type="ECO:0000256" key="10">
    <source>
        <dbReference type="PROSITE-ProRule" id="PRU00043"/>
    </source>
</evidence>
<evidence type="ECO:0000256" key="3">
    <source>
        <dbReference type="ARBA" id="ARBA00022692"/>
    </source>
</evidence>
<keyword evidence="5" id="KW-0677">Repeat</keyword>
<dbReference type="Pfam" id="PF00028">
    <property type="entry name" value="Cadherin"/>
    <property type="match status" value="4"/>
</dbReference>
<feature type="domain" description="Cadherin" evidence="11">
    <location>
        <begin position="14"/>
        <end position="105"/>
    </location>
</feature>
<evidence type="ECO:0000313" key="12">
    <source>
        <dbReference type="EMBL" id="PIK40237.1"/>
    </source>
</evidence>
<keyword evidence="3" id="KW-0812">Transmembrane</keyword>
<keyword evidence="2" id="KW-0245">EGF-like domain</keyword>
<dbReference type="EMBL" id="MRZV01001146">
    <property type="protein sequence ID" value="PIK40237.1"/>
    <property type="molecule type" value="Genomic_DNA"/>
</dbReference>
<feature type="domain" description="Cadherin" evidence="11">
    <location>
        <begin position="106"/>
        <end position="214"/>
    </location>
</feature>
<keyword evidence="13" id="KW-1185">Reference proteome</keyword>
<comment type="subcellular location">
    <subcellularLocation>
        <location evidence="1">Membrane</location>
    </subcellularLocation>
</comment>
<evidence type="ECO:0000256" key="4">
    <source>
        <dbReference type="ARBA" id="ARBA00022729"/>
    </source>
</evidence>
<dbReference type="CDD" id="cd11304">
    <property type="entry name" value="Cadherin_repeat"/>
    <property type="match status" value="4"/>
</dbReference>
<feature type="domain" description="Cadherin" evidence="11">
    <location>
        <begin position="320"/>
        <end position="427"/>
    </location>
</feature>
<keyword evidence="6 10" id="KW-0106">Calcium</keyword>
<keyword evidence="7" id="KW-1133">Transmembrane helix</keyword>
<keyword evidence="8" id="KW-0472">Membrane</keyword>
<dbReference type="FunFam" id="2.60.40.60:FF:000084">
    <property type="entry name" value="FAT atypical cadherin 3"/>
    <property type="match status" value="1"/>
</dbReference>
<evidence type="ECO:0000256" key="9">
    <source>
        <dbReference type="ARBA" id="ARBA00023157"/>
    </source>
</evidence>
<dbReference type="PANTHER" id="PTHR24026">
    <property type="entry name" value="FAT ATYPICAL CADHERIN-RELATED"/>
    <property type="match status" value="1"/>
</dbReference>
<proteinExistence type="predicted"/>
<dbReference type="InterPro" id="IPR020894">
    <property type="entry name" value="Cadherin_CS"/>
</dbReference>
<accession>A0A2G8JWT5</accession>
<dbReference type="NCBIfam" id="TIGR01965">
    <property type="entry name" value="VCBS_repeat"/>
    <property type="match status" value="1"/>
</dbReference>
<keyword evidence="4" id="KW-0732">Signal</keyword>
<dbReference type="PROSITE" id="PS00232">
    <property type="entry name" value="CADHERIN_1"/>
    <property type="match status" value="2"/>
</dbReference>
<dbReference type="GO" id="GO:0005509">
    <property type="term" value="F:calcium ion binding"/>
    <property type="evidence" value="ECO:0007669"/>
    <property type="project" value="UniProtKB-UniRule"/>
</dbReference>
<dbReference type="PROSITE" id="PS50268">
    <property type="entry name" value="CADHERIN_2"/>
    <property type="match status" value="4"/>
</dbReference>
<dbReference type="FunFam" id="2.60.40.60:FF:000013">
    <property type="entry name" value="Cadherin EGF LAG seven-pass G-type receptor"/>
    <property type="match status" value="1"/>
</dbReference>
<dbReference type="Proteomes" id="UP000230750">
    <property type="component" value="Unassembled WGS sequence"/>
</dbReference>
<dbReference type="OrthoDB" id="6252479at2759"/>
<dbReference type="InterPro" id="IPR010221">
    <property type="entry name" value="VCBS_dom"/>
</dbReference>
<reference evidence="12 13" key="1">
    <citation type="journal article" date="2017" name="PLoS Biol.">
        <title>The sea cucumber genome provides insights into morphological evolution and visceral regeneration.</title>
        <authorList>
            <person name="Zhang X."/>
            <person name="Sun L."/>
            <person name="Yuan J."/>
            <person name="Sun Y."/>
            <person name="Gao Y."/>
            <person name="Zhang L."/>
            <person name="Li S."/>
            <person name="Dai H."/>
            <person name="Hamel J.F."/>
            <person name="Liu C."/>
            <person name="Yu Y."/>
            <person name="Liu S."/>
            <person name="Lin W."/>
            <person name="Guo K."/>
            <person name="Jin S."/>
            <person name="Xu P."/>
            <person name="Storey K.B."/>
            <person name="Huan P."/>
            <person name="Zhang T."/>
            <person name="Zhou Y."/>
            <person name="Zhang J."/>
            <person name="Lin C."/>
            <person name="Li X."/>
            <person name="Xing L."/>
            <person name="Huo D."/>
            <person name="Sun M."/>
            <person name="Wang L."/>
            <person name="Mercier A."/>
            <person name="Li F."/>
            <person name="Yang H."/>
            <person name="Xiang J."/>
        </authorList>
    </citation>
    <scope>NUCLEOTIDE SEQUENCE [LARGE SCALE GENOMIC DNA]</scope>
    <source>
        <strain evidence="12">Shaxun</strain>
        <tissue evidence="12">Muscle</tissue>
    </source>
</reference>
<dbReference type="AlphaFoldDB" id="A0A2G8JWT5"/>
<dbReference type="InterPro" id="IPR015919">
    <property type="entry name" value="Cadherin-like_sf"/>
</dbReference>
<evidence type="ECO:0000256" key="8">
    <source>
        <dbReference type="ARBA" id="ARBA00023136"/>
    </source>
</evidence>
<dbReference type="FunFam" id="2.60.40.60:FF:000020">
    <property type="entry name" value="Dachsous cadherin-related 1b"/>
    <property type="match status" value="1"/>
</dbReference>